<feature type="transmembrane region" description="Helical" evidence="11">
    <location>
        <begin position="234"/>
        <end position="257"/>
    </location>
</feature>
<reference evidence="14" key="1">
    <citation type="journal article" date="2019" name="Int. J. Syst. Evol. Microbiol.">
        <title>The Global Catalogue of Microorganisms (GCM) 10K type strain sequencing project: providing services to taxonomists for standard genome sequencing and annotation.</title>
        <authorList>
            <consortium name="The Broad Institute Genomics Platform"/>
            <consortium name="The Broad Institute Genome Sequencing Center for Infectious Disease"/>
            <person name="Wu L."/>
            <person name="Ma J."/>
        </authorList>
    </citation>
    <scope>NUCLEOTIDE SEQUENCE [LARGE SCALE GENOMIC DNA]</scope>
    <source>
        <strain evidence="14">JCM 17441</strain>
    </source>
</reference>
<evidence type="ECO:0000256" key="6">
    <source>
        <dbReference type="ARBA" id="ARBA00022781"/>
    </source>
</evidence>
<proteinExistence type="inferred from homology"/>
<feature type="transmembrane region" description="Helical" evidence="11">
    <location>
        <begin position="44"/>
        <end position="67"/>
    </location>
</feature>
<dbReference type="Pfam" id="PF00119">
    <property type="entry name" value="ATP-synt_A"/>
    <property type="match status" value="1"/>
</dbReference>
<dbReference type="PANTHER" id="PTHR11410">
    <property type="entry name" value="ATP SYNTHASE SUBUNIT A"/>
    <property type="match status" value="1"/>
</dbReference>
<evidence type="ECO:0000256" key="3">
    <source>
        <dbReference type="ARBA" id="ARBA00022448"/>
    </source>
</evidence>
<dbReference type="PROSITE" id="PS00449">
    <property type="entry name" value="ATPASE_A"/>
    <property type="match status" value="1"/>
</dbReference>
<protein>
    <recommendedName>
        <fullName evidence="11 12">ATP synthase subunit a</fullName>
    </recommendedName>
    <alternativeName>
        <fullName evidence="11">ATP synthase F0 sector subunit a</fullName>
    </alternativeName>
    <alternativeName>
        <fullName evidence="11">F-ATPase subunit 6</fullName>
    </alternativeName>
</protein>
<evidence type="ECO:0000256" key="9">
    <source>
        <dbReference type="ARBA" id="ARBA00023136"/>
    </source>
</evidence>
<evidence type="ECO:0000313" key="13">
    <source>
        <dbReference type="EMBL" id="GAA4248286.1"/>
    </source>
</evidence>
<keyword evidence="10 11" id="KW-0066">ATP synthesis</keyword>
<feature type="transmembrane region" description="Helical" evidence="11">
    <location>
        <begin position="104"/>
        <end position="129"/>
    </location>
</feature>
<name>A0ABP8D665_9ACTN</name>
<evidence type="ECO:0000256" key="5">
    <source>
        <dbReference type="ARBA" id="ARBA00022692"/>
    </source>
</evidence>
<keyword evidence="8 11" id="KW-0406">Ion transport</keyword>
<organism evidence="13 14">
    <name type="scientific">Dactylosporangium darangshiense</name>
    <dbReference type="NCBI Taxonomy" id="579108"/>
    <lineage>
        <taxon>Bacteria</taxon>
        <taxon>Bacillati</taxon>
        <taxon>Actinomycetota</taxon>
        <taxon>Actinomycetes</taxon>
        <taxon>Micromonosporales</taxon>
        <taxon>Micromonosporaceae</taxon>
        <taxon>Dactylosporangium</taxon>
    </lineage>
</organism>
<dbReference type="PANTHER" id="PTHR11410:SF0">
    <property type="entry name" value="ATP SYNTHASE SUBUNIT A"/>
    <property type="match status" value="1"/>
</dbReference>
<dbReference type="Proteomes" id="UP001500620">
    <property type="component" value="Unassembled WGS sequence"/>
</dbReference>
<evidence type="ECO:0000256" key="1">
    <source>
        <dbReference type="ARBA" id="ARBA00004141"/>
    </source>
</evidence>
<keyword evidence="7 11" id="KW-1133">Transmembrane helix</keyword>
<evidence type="ECO:0000313" key="14">
    <source>
        <dbReference type="Proteomes" id="UP001500620"/>
    </source>
</evidence>
<dbReference type="InterPro" id="IPR000568">
    <property type="entry name" value="ATP_synth_F0_asu"/>
</dbReference>
<dbReference type="SUPFAM" id="SSF81336">
    <property type="entry name" value="F1F0 ATP synthase subunit A"/>
    <property type="match status" value="1"/>
</dbReference>
<feature type="transmembrane region" description="Helical" evidence="11">
    <location>
        <begin position="135"/>
        <end position="154"/>
    </location>
</feature>
<dbReference type="InterPro" id="IPR035908">
    <property type="entry name" value="F0_ATP_A_sf"/>
</dbReference>
<keyword evidence="4 11" id="KW-0138">CF(0)</keyword>
<dbReference type="InterPro" id="IPR023011">
    <property type="entry name" value="ATP_synth_F0_asu_AS"/>
</dbReference>
<comment type="function">
    <text evidence="11 12">Key component of the proton channel; it plays a direct role in the translocation of protons across the membrane.</text>
</comment>
<keyword evidence="6 11" id="KW-0375">Hydrogen ion transport</keyword>
<dbReference type="EMBL" id="BAABAT010000005">
    <property type="protein sequence ID" value="GAA4248286.1"/>
    <property type="molecule type" value="Genomic_DNA"/>
</dbReference>
<sequence>MVERMKGGSVGQPTFLAEGFPPGVKDFDFQSWIPSLRDSDWGLAFTKITFMVWLAVAIIIVFFLVTYRSPKLVPDRKQWLAESIYGFIREGVAKDVIGHEGLRFAPYLTTLFCFIAVTNIFAIIPLFQISPNSHIAFPAILGIISYVMFIYLGIKKHGAAKYFRTNLFMPGIPWPLYFLITPIEFISTFLTRPVTLAVRLFANMFAGHLMLLVFTLGGVAMLGSANVLVMGLSVFSFLMAIVMTFFEVMVIFLQAYVFAMLTASYIQGAIADEH</sequence>
<dbReference type="HAMAP" id="MF_01393">
    <property type="entry name" value="ATP_synth_a_bact"/>
    <property type="match status" value="1"/>
</dbReference>
<dbReference type="PRINTS" id="PR00123">
    <property type="entry name" value="ATPASEA"/>
</dbReference>
<dbReference type="CDD" id="cd00310">
    <property type="entry name" value="ATP-synt_Fo_a_6"/>
    <property type="match status" value="1"/>
</dbReference>
<keyword evidence="3 11" id="KW-0813">Transport</keyword>
<evidence type="ECO:0000256" key="4">
    <source>
        <dbReference type="ARBA" id="ARBA00022547"/>
    </source>
</evidence>
<evidence type="ECO:0000256" key="7">
    <source>
        <dbReference type="ARBA" id="ARBA00022989"/>
    </source>
</evidence>
<evidence type="ECO:0000256" key="8">
    <source>
        <dbReference type="ARBA" id="ARBA00023065"/>
    </source>
</evidence>
<evidence type="ECO:0000256" key="10">
    <source>
        <dbReference type="ARBA" id="ARBA00023310"/>
    </source>
</evidence>
<comment type="similarity">
    <text evidence="2 11 12">Belongs to the ATPase A chain family.</text>
</comment>
<dbReference type="InterPro" id="IPR045083">
    <property type="entry name" value="ATP_synth_F0_asu_bact/mt"/>
</dbReference>
<evidence type="ECO:0000256" key="11">
    <source>
        <dbReference type="HAMAP-Rule" id="MF_01393"/>
    </source>
</evidence>
<feature type="transmembrane region" description="Helical" evidence="11">
    <location>
        <begin position="174"/>
        <end position="194"/>
    </location>
</feature>
<evidence type="ECO:0000256" key="2">
    <source>
        <dbReference type="ARBA" id="ARBA00006810"/>
    </source>
</evidence>
<keyword evidence="14" id="KW-1185">Reference proteome</keyword>
<keyword evidence="5 11" id="KW-0812">Transmembrane</keyword>
<comment type="subcellular location">
    <subcellularLocation>
        <location evidence="11 12">Cell membrane</location>
        <topology evidence="11 12">Multi-pass membrane protein</topology>
    </subcellularLocation>
    <subcellularLocation>
        <location evidence="1">Membrane</location>
        <topology evidence="1">Multi-pass membrane protein</topology>
    </subcellularLocation>
</comment>
<gene>
    <name evidence="13" type="primary">atpB_1</name>
    <name evidence="11" type="synonym">atpB</name>
    <name evidence="13" type="ORF">GCM10022255_027670</name>
</gene>
<comment type="caution">
    <text evidence="13">The sequence shown here is derived from an EMBL/GenBank/DDBJ whole genome shotgun (WGS) entry which is preliminary data.</text>
</comment>
<dbReference type="NCBIfam" id="TIGR01131">
    <property type="entry name" value="ATP_synt_6_or_A"/>
    <property type="match status" value="1"/>
</dbReference>
<evidence type="ECO:0000256" key="12">
    <source>
        <dbReference type="RuleBase" id="RU000483"/>
    </source>
</evidence>
<feature type="transmembrane region" description="Helical" evidence="11">
    <location>
        <begin position="200"/>
        <end position="222"/>
    </location>
</feature>
<accession>A0ABP8D665</accession>
<dbReference type="Gene3D" id="1.20.120.220">
    <property type="entry name" value="ATP synthase, F0 complex, subunit A"/>
    <property type="match status" value="1"/>
</dbReference>
<keyword evidence="9 11" id="KW-0472">Membrane</keyword>
<keyword evidence="11" id="KW-1003">Cell membrane</keyword>